<comment type="caution">
    <text evidence="2">The sequence shown here is derived from an EMBL/GenBank/DDBJ whole genome shotgun (WGS) entry which is preliminary data.</text>
</comment>
<evidence type="ECO:0000256" key="1">
    <source>
        <dbReference type="SAM" id="MobiDB-lite"/>
    </source>
</evidence>
<reference evidence="2 3" key="1">
    <citation type="submission" date="2016-04" db="EMBL/GenBank/DDBJ databases">
        <authorList>
            <person name="Chen L."/>
            <person name="Zhuang W."/>
            <person name="Wang G."/>
        </authorList>
    </citation>
    <scope>NUCLEOTIDE SEQUENCE [LARGE SCALE GENOMIC DNA]</scope>
    <source>
        <strain evidence="3">GR20</strain>
    </source>
</reference>
<dbReference type="RefSeq" id="WP_041346733.1">
    <property type="nucleotide sequence ID" value="NZ_LWBO01000034.1"/>
</dbReference>
<evidence type="ECO:0000313" key="2">
    <source>
        <dbReference type="EMBL" id="OQP43989.1"/>
    </source>
</evidence>
<dbReference type="Proteomes" id="UP000192277">
    <property type="component" value="Unassembled WGS sequence"/>
</dbReference>
<gene>
    <name evidence="2" type="ORF">A4D02_10980</name>
</gene>
<organism evidence="2 3">
    <name type="scientific">Niastella koreensis</name>
    <dbReference type="NCBI Taxonomy" id="354356"/>
    <lineage>
        <taxon>Bacteria</taxon>
        <taxon>Pseudomonadati</taxon>
        <taxon>Bacteroidota</taxon>
        <taxon>Chitinophagia</taxon>
        <taxon>Chitinophagales</taxon>
        <taxon>Chitinophagaceae</taxon>
        <taxon>Niastella</taxon>
    </lineage>
</organism>
<feature type="region of interest" description="Disordered" evidence="1">
    <location>
        <begin position="1"/>
        <end position="31"/>
    </location>
</feature>
<evidence type="ECO:0000313" key="3">
    <source>
        <dbReference type="Proteomes" id="UP000192277"/>
    </source>
</evidence>
<dbReference type="Gene3D" id="3.40.30.10">
    <property type="entry name" value="Glutaredoxin"/>
    <property type="match status" value="1"/>
</dbReference>
<dbReference type="SUPFAM" id="SSF52833">
    <property type="entry name" value="Thioredoxin-like"/>
    <property type="match status" value="1"/>
</dbReference>
<dbReference type="InterPro" id="IPR036249">
    <property type="entry name" value="Thioredoxin-like_sf"/>
</dbReference>
<sequence>MDQSASYHEKELLNSVAAGNEEEDGFDDDRDHTAWHRAVEKDGLPWHHVLRGLKYDAATRFDKTNDISELFGIHSLPTQILIDPAGRIIGRYDEGEASRAGMDKKKWNYSKDKKIRPVRCA</sequence>
<protein>
    <recommendedName>
        <fullName evidence="4">Thioredoxin-like fold domain-containing protein</fullName>
    </recommendedName>
</protein>
<proteinExistence type="predicted"/>
<evidence type="ECO:0008006" key="4">
    <source>
        <dbReference type="Google" id="ProtNLM"/>
    </source>
</evidence>
<dbReference type="EMBL" id="LWBO01000034">
    <property type="protein sequence ID" value="OQP43989.1"/>
    <property type="molecule type" value="Genomic_DNA"/>
</dbReference>
<name>A0ABX3NRE1_9BACT</name>
<accession>A0ABX3NRE1</accession>
<keyword evidence="3" id="KW-1185">Reference proteome</keyword>